<name>A0ABQ1VL48_9RHOB</name>
<protein>
    <recommendedName>
        <fullName evidence="2">DUF4942 domain-containing protein</fullName>
    </recommendedName>
</protein>
<keyword evidence="4" id="KW-1185">Reference proteome</keyword>
<evidence type="ECO:0000259" key="2">
    <source>
        <dbReference type="Pfam" id="PF13708"/>
    </source>
</evidence>
<reference evidence="4" key="1">
    <citation type="journal article" date="2019" name="Int. J. Syst. Evol. Microbiol.">
        <title>The Global Catalogue of Microorganisms (GCM) 10K type strain sequencing project: providing services to taxonomists for standard genome sequencing and annotation.</title>
        <authorList>
            <consortium name="The Broad Institute Genomics Platform"/>
            <consortium name="The Broad Institute Genome Sequencing Center for Infectious Disease"/>
            <person name="Wu L."/>
            <person name="Ma J."/>
        </authorList>
    </citation>
    <scope>NUCLEOTIDE SEQUENCE [LARGE SCALE GENOMIC DNA]</scope>
    <source>
        <strain evidence="4">CGMCC 1.15419</strain>
    </source>
</reference>
<comment type="caution">
    <text evidence="3">The sequence shown here is derived from an EMBL/GenBank/DDBJ whole genome shotgun (WGS) entry which is preliminary data.</text>
</comment>
<dbReference type="SUPFAM" id="SSF53335">
    <property type="entry name" value="S-adenosyl-L-methionine-dependent methyltransferases"/>
    <property type="match status" value="1"/>
</dbReference>
<evidence type="ECO:0000313" key="4">
    <source>
        <dbReference type="Proteomes" id="UP000640509"/>
    </source>
</evidence>
<dbReference type="Pfam" id="PF13708">
    <property type="entry name" value="DUF4942"/>
    <property type="match status" value="1"/>
</dbReference>
<dbReference type="EMBL" id="BMIV01000015">
    <property type="protein sequence ID" value="GGF76769.1"/>
    <property type="molecule type" value="Genomic_DNA"/>
</dbReference>
<accession>A0ABQ1VL48</accession>
<dbReference type="RefSeq" id="WP_188716366.1">
    <property type="nucleotide sequence ID" value="NZ_BMIV01000015.1"/>
</dbReference>
<dbReference type="InterPro" id="IPR031339">
    <property type="entry name" value="DUF4942"/>
</dbReference>
<feature type="domain" description="DUF4942" evidence="2">
    <location>
        <begin position="84"/>
        <end position="259"/>
    </location>
</feature>
<evidence type="ECO:0000256" key="1">
    <source>
        <dbReference type="SAM" id="MobiDB-lite"/>
    </source>
</evidence>
<gene>
    <name evidence="3" type="ORF">GCM10011402_31920</name>
</gene>
<dbReference type="Proteomes" id="UP000640509">
    <property type="component" value="Unassembled WGS sequence"/>
</dbReference>
<proteinExistence type="predicted"/>
<dbReference type="InterPro" id="IPR029063">
    <property type="entry name" value="SAM-dependent_MTases_sf"/>
</dbReference>
<organism evidence="3 4">
    <name type="scientific">Paracoccus acridae</name>
    <dbReference type="NCBI Taxonomy" id="1795310"/>
    <lineage>
        <taxon>Bacteria</taxon>
        <taxon>Pseudomonadati</taxon>
        <taxon>Pseudomonadota</taxon>
        <taxon>Alphaproteobacteria</taxon>
        <taxon>Rhodobacterales</taxon>
        <taxon>Paracoccaceae</taxon>
        <taxon>Paracoccus</taxon>
    </lineage>
</organism>
<feature type="region of interest" description="Disordered" evidence="1">
    <location>
        <begin position="327"/>
        <end position="354"/>
    </location>
</feature>
<evidence type="ECO:0000313" key="3">
    <source>
        <dbReference type="EMBL" id="GGF76769.1"/>
    </source>
</evidence>
<sequence length="354" mass="39632">MTYHNTEFPKIGETQEHAAPALRRSLSEIVAEYDEKAAAIPEAIAEFNQAETAINVAACIGGAYGGQIFSRSPSLYERDVRLALLRSAWKHVYDGLQIERIASAKDRKQLDLKLTNPLPFTLPNLAEVFGDYPLDPRFHVLKGLAECFCDLDPAYKSHSKVKIGVEGLPKRIIIGSATGWNGWGQERLKDTLNALRVYRGQPRYEYREFADMMKEAERHGEADCCAGFIRAFKNGNVHLIFNEDGRRDINRALAEFYGEVLPDAPTEAEAKRPSTEVVRDLQFYPTPRRVAQEIVSALHLSGGEQILEPSCGDGRIMDEVCAHHGDPTTHSMNIRPGIPRSSDHPFQPHPTRLI</sequence>